<dbReference type="Gene3D" id="1.10.1780.10">
    <property type="entry name" value="Clp, N-terminal domain"/>
    <property type="match status" value="1"/>
</dbReference>
<evidence type="ECO:0000313" key="5">
    <source>
        <dbReference type="Proteomes" id="UP000653002"/>
    </source>
</evidence>
<feature type="non-terminal residue" evidence="4">
    <location>
        <position position="1"/>
    </location>
</feature>
<evidence type="ECO:0000313" key="4">
    <source>
        <dbReference type="EMBL" id="MBD4336962.1"/>
    </source>
</evidence>
<dbReference type="PROSITE" id="PS51903">
    <property type="entry name" value="CLP_R"/>
    <property type="match status" value="1"/>
</dbReference>
<dbReference type="Pfam" id="PF02861">
    <property type="entry name" value="Clp_N"/>
    <property type="match status" value="1"/>
</dbReference>
<feature type="non-terminal residue" evidence="4">
    <location>
        <position position="88"/>
    </location>
</feature>
<comment type="similarity">
    <text evidence="1">Belongs to the ClpA/ClpB family.</text>
</comment>
<dbReference type="Proteomes" id="UP000653002">
    <property type="component" value="Unassembled WGS sequence"/>
</dbReference>
<evidence type="ECO:0000259" key="3">
    <source>
        <dbReference type="PROSITE" id="PS51903"/>
    </source>
</evidence>
<dbReference type="SUPFAM" id="SSF81923">
    <property type="entry name" value="Double Clp-N motif"/>
    <property type="match status" value="1"/>
</dbReference>
<evidence type="ECO:0000256" key="2">
    <source>
        <dbReference type="PROSITE-ProRule" id="PRU01251"/>
    </source>
</evidence>
<dbReference type="InterPro" id="IPR036628">
    <property type="entry name" value="Clp_N_dom_sf"/>
</dbReference>
<accession>A0A8I0H5Y9</accession>
<proteinExistence type="inferred from homology"/>
<reference evidence="4" key="1">
    <citation type="submission" date="2020-01" db="EMBL/GenBank/DDBJ databases">
        <authorList>
            <person name="Richard D."/>
        </authorList>
    </citation>
    <scope>NUCLEOTIDE SEQUENCE</scope>
    <source>
        <strain evidence="4">JP541</strain>
    </source>
</reference>
<sequence length="88" mass="9771">IFLMDINFSNELKEVLSQSHQEAIRHNNKVITPAHLLLALMSASDDRPFKLIERASSADTSAYELKQALDTRLFESSLDNGDGTPVSP</sequence>
<comment type="caution">
    <text evidence="4">The sequence shown here is derived from an EMBL/GenBank/DDBJ whole genome shotgun (WGS) entry which is preliminary data.</text>
</comment>
<keyword evidence="2" id="KW-0677">Repeat</keyword>
<feature type="domain" description="Clp R" evidence="3">
    <location>
        <begin position="4"/>
        <end position="88"/>
    </location>
</feature>
<dbReference type="InterPro" id="IPR004176">
    <property type="entry name" value="Clp_R_N"/>
</dbReference>
<name>A0A8I0H5Y9_XANCI</name>
<gene>
    <name evidence="4" type="ORF">GUH15_13020</name>
</gene>
<protein>
    <recommendedName>
        <fullName evidence="3">Clp R domain-containing protein</fullName>
    </recommendedName>
</protein>
<dbReference type="AlphaFoldDB" id="A0A8I0H5Y9"/>
<dbReference type="EMBL" id="JAABFR010001019">
    <property type="protein sequence ID" value="MBD4336962.1"/>
    <property type="molecule type" value="Genomic_DNA"/>
</dbReference>
<organism evidence="4 5">
    <name type="scientific">Xanthomonas citri pv. citri</name>
    <dbReference type="NCBI Taxonomy" id="611301"/>
    <lineage>
        <taxon>Bacteria</taxon>
        <taxon>Pseudomonadati</taxon>
        <taxon>Pseudomonadota</taxon>
        <taxon>Gammaproteobacteria</taxon>
        <taxon>Lysobacterales</taxon>
        <taxon>Lysobacteraceae</taxon>
        <taxon>Xanthomonas</taxon>
    </lineage>
</organism>
<evidence type="ECO:0000256" key="1">
    <source>
        <dbReference type="ARBA" id="ARBA00008675"/>
    </source>
</evidence>